<gene>
    <name evidence="2" type="ORF">SAMN06295920_106124</name>
</gene>
<feature type="signal peptide" evidence="1">
    <location>
        <begin position="1"/>
        <end position="17"/>
    </location>
</feature>
<dbReference type="STRING" id="439228.SAMN06295920_106124"/>
<keyword evidence="3" id="KW-1185">Reference proteome</keyword>
<protein>
    <submittedName>
        <fullName evidence="2">Uncharacterized protein</fullName>
    </submittedName>
</protein>
<sequence>MKLLFPIALLLAAPALAAPKAEEPPPPRMSTLVVFGDDPCPRSSDEEIIVCARQPESERYRIPKALRKKPKADEVTQSWVERTRTFDMVSKQGLPNSCSPNGTNGQTGCMRQFLEAARAEREAMKRGE</sequence>
<keyword evidence="1" id="KW-0732">Signal</keyword>
<dbReference type="RefSeq" id="WP_079648887.1">
    <property type="nucleotide sequence ID" value="NZ_FUYM01000006.1"/>
</dbReference>
<feature type="chain" id="PRO_5013273229" evidence="1">
    <location>
        <begin position="18"/>
        <end position="128"/>
    </location>
</feature>
<dbReference type="OrthoDB" id="7570448at2"/>
<evidence type="ECO:0000313" key="3">
    <source>
        <dbReference type="Proteomes" id="UP000189818"/>
    </source>
</evidence>
<evidence type="ECO:0000256" key="1">
    <source>
        <dbReference type="SAM" id="SignalP"/>
    </source>
</evidence>
<reference evidence="3" key="1">
    <citation type="submission" date="2017-02" db="EMBL/GenBank/DDBJ databases">
        <authorList>
            <person name="Varghese N."/>
            <person name="Submissions S."/>
        </authorList>
    </citation>
    <scope>NUCLEOTIDE SEQUENCE [LARGE SCALE GENOMIC DNA]</scope>
    <source>
        <strain evidence="3">UM2</strain>
    </source>
</reference>
<proteinExistence type="predicted"/>
<name>A0A1T5E2R0_9SPHN</name>
<evidence type="ECO:0000313" key="2">
    <source>
        <dbReference type="EMBL" id="SKB78211.1"/>
    </source>
</evidence>
<dbReference type="Proteomes" id="UP000189818">
    <property type="component" value="Unassembled WGS sequence"/>
</dbReference>
<dbReference type="AlphaFoldDB" id="A0A1T5E2R0"/>
<accession>A0A1T5E2R0</accession>
<organism evidence="2 3">
    <name type="scientific">Rhizorhabdus histidinilytica</name>
    <dbReference type="NCBI Taxonomy" id="439228"/>
    <lineage>
        <taxon>Bacteria</taxon>
        <taxon>Pseudomonadati</taxon>
        <taxon>Pseudomonadota</taxon>
        <taxon>Alphaproteobacteria</taxon>
        <taxon>Sphingomonadales</taxon>
        <taxon>Sphingomonadaceae</taxon>
        <taxon>Rhizorhabdus</taxon>
    </lineage>
</organism>
<dbReference type="EMBL" id="FUYM01000006">
    <property type="protein sequence ID" value="SKB78211.1"/>
    <property type="molecule type" value="Genomic_DNA"/>
</dbReference>